<feature type="transmembrane region" description="Helical" evidence="1">
    <location>
        <begin position="254"/>
        <end position="276"/>
    </location>
</feature>
<proteinExistence type="predicted"/>
<name>A0A285V515_9ACTN</name>
<evidence type="ECO:0000313" key="2">
    <source>
        <dbReference type="EMBL" id="SOC49027.1"/>
    </source>
</evidence>
<evidence type="ECO:0000256" key="1">
    <source>
        <dbReference type="SAM" id="Phobius"/>
    </source>
</evidence>
<dbReference type="AlphaFoldDB" id="A0A285V515"/>
<evidence type="ECO:0000313" key="3">
    <source>
        <dbReference type="Proteomes" id="UP000219435"/>
    </source>
</evidence>
<feature type="transmembrane region" description="Helical" evidence="1">
    <location>
        <begin position="122"/>
        <end position="143"/>
    </location>
</feature>
<organism evidence="2 3">
    <name type="scientific">Blastococcus aggregatus</name>
    <dbReference type="NCBI Taxonomy" id="38502"/>
    <lineage>
        <taxon>Bacteria</taxon>
        <taxon>Bacillati</taxon>
        <taxon>Actinomycetota</taxon>
        <taxon>Actinomycetes</taxon>
        <taxon>Geodermatophilales</taxon>
        <taxon>Geodermatophilaceae</taxon>
        <taxon>Blastococcus</taxon>
    </lineage>
</organism>
<dbReference type="Proteomes" id="UP000219435">
    <property type="component" value="Unassembled WGS sequence"/>
</dbReference>
<accession>A0A285V515</accession>
<sequence length="398" mass="37507">MVSLLARLPRWGPGGGTTARPLPRAGLALAGAGTVSAAGLLVLALAVGVVATLDPTGGQGAGGSLVLAGRLWLLAQGAEITVDSGPIVLAPLLLTLGIAWCLSGAARVVVRIAGVTGARDAAGMTGLLVAAHVVLTAVLALLLDGPGAEVGLLRALLGSALLAVAAAGWGAGRESGALDSGLDRLPPQTRPLLRAVLAGVLTALALCLAVVAIAVAADADGYAAVSGGLGGAGAGALGLLGLCVLLLPNAAGAVLGLAAGPGFAVGSGTFVSVHGVTLGSVPALPLLAALPDTQAVPLLAFASQAVPVLAGLAAGRTLARRLAPGDGGSVVAGLGGVLAGVLTGVGCGLLVWMAGGSLGDGALADVGAPAIATGVAIAAQAGIAGALAAAFTRWRTAS</sequence>
<feature type="transmembrane region" description="Helical" evidence="1">
    <location>
        <begin position="330"/>
        <end position="354"/>
    </location>
</feature>
<dbReference type="EMBL" id="OBQI01000002">
    <property type="protein sequence ID" value="SOC49027.1"/>
    <property type="molecule type" value="Genomic_DNA"/>
</dbReference>
<gene>
    <name evidence="2" type="ORF">SAMN05660748_1741</name>
</gene>
<feature type="transmembrane region" description="Helical" evidence="1">
    <location>
        <begin position="155"/>
        <end position="172"/>
    </location>
</feature>
<feature type="transmembrane region" description="Helical" evidence="1">
    <location>
        <begin position="87"/>
        <end position="110"/>
    </location>
</feature>
<protein>
    <submittedName>
        <fullName evidence="2">Uncharacterized protein</fullName>
    </submittedName>
</protein>
<feature type="transmembrane region" description="Helical" evidence="1">
    <location>
        <begin position="366"/>
        <end position="391"/>
    </location>
</feature>
<dbReference type="OrthoDB" id="5198530at2"/>
<feature type="transmembrane region" description="Helical" evidence="1">
    <location>
        <begin position="192"/>
        <end position="216"/>
    </location>
</feature>
<reference evidence="3" key="1">
    <citation type="submission" date="2017-08" db="EMBL/GenBank/DDBJ databases">
        <authorList>
            <person name="Varghese N."/>
            <person name="Submissions S."/>
        </authorList>
    </citation>
    <scope>NUCLEOTIDE SEQUENCE [LARGE SCALE GENOMIC DNA]</scope>
    <source>
        <strain evidence="3">DSM 4725</strain>
    </source>
</reference>
<dbReference type="InterPro" id="IPR045931">
    <property type="entry name" value="DUF6350"/>
</dbReference>
<keyword evidence="3" id="KW-1185">Reference proteome</keyword>
<keyword evidence="1" id="KW-0472">Membrane</keyword>
<feature type="transmembrane region" description="Helical" evidence="1">
    <location>
        <begin position="27"/>
        <end position="51"/>
    </location>
</feature>
<keyword evidence="1" id="KW-0812">Transmembrane</keyword>
<dbReference type="Pfam" id="PF19877">
    <property type="entry name" value="DUF6350"/>
    <property type="match status" value="1"/>
</dbReference>
<feature type="transmembrane region" description="Helical" evidence="1">
    <location>
        <begin position="222"/>
        <end position="247"/>
    </location>
</feature>
<keyword evidence="1" id="KW-1133">Transmembrane helix</keyword>
<feature type="transmembrane region" description="Helical" evidence="1">
    <location>
        <begin position="296"/>
        <end position="318"/>
    </location>
</feature>
<dbReference type="RefSeq" id="WP_097194588.1">
    <property type="nucleotide sequence ID" value="NZ_OBQI01000002.1"/>
</dbReference>